<dbReference type="AlphaFoldDB" id="A0AAW7XUR9"/>
<evidence type="ECO:0000256" key="3">
    <source>
        <dbReference type="ARBA" id="ARBA00022801"/>
    </source>
</evidence>
<evidence type="ECO:0000256" key="1">
    <source>
        <dbReference type="ARBA" id="ARBA00001947"/>
    </source>
</evidence>
<dbReference type="InterPro" id="IPR024087">
    <property type="entry name" value="Creatininase-like_sf"/>
</dbReference>
<gene>
    <name evidence="6" type="ORF">Q4494_13080</name>
</gene>
<accession>A0AAW7XUR9</accession>
<dbReference type="PANTHER" id="PTHR35005:SF1">
    <property type="entry name" value="2-AMINO-5-FORMYLAMINO-6-RIBOSYLAMINOPYRIMIDIN-4(3H)-ONE 5'-MONOPHOSPHATE DEFORMYLASE"/>
    <property type="match status" value="1"/>
</dbReference>
<dbReference type="InterPro" id="IPR003785">
    <property type="entry name" value="Creatininase/forma_Hydrolase"/>
</dbReference>
<comment type="cofactor">
    <cofactor evidence="1">
        <name>Zn(2+)</name>
        <dbReference type="ChEBI" id="CHEBI:29105"/>
    </cofactor>
</comment>
<dbReference type="PANTHER" id="PTHR35005">
    <property type="entry name" value="3-DEHYDRO-SCYLLO-INOSOSE HYDROLASE"/>
    <property type="match status" value="1"/>
</dbReference>
<sequence>MIRDFRQMSWPDVEEALKLKRPAILPLGAVEQHGAHLPLTVDADLAEGVARALAKRTDGLLLPVCSYGETWSSEAFAGTLSISPETLRAMIEDIGRGLIQMGVPALITLNGHFGNNGPIGLAARTLQAEGLPILHLDYPDLEALAGRICTSEPAGPSFFHADEVETSMMMALRPEAVDLTRAQAEYPEFPQTFGYEQFQLRDISKSGVFGDPRMSTAEKGEQLISGIVDAAAPLVDAFLARHGLSAQDSDQGEDHD</sequence>
<keyword evidence="2" id="KW-0479">Metal-binding</keyword>
<evidence type="ECO:0000313" key="6">
    <source>
        <dbReference type="EMBL" id="MDO6458016.1"/>
    </source>
</evidence>
<proteinExistence type="inferred from homology"/>
<evidence type="ECO:0000256" key="4">
    <source>
        <dbReference type="ARBA" id="ARBA00022833"/>
    </source>
</evidence>
<dbReference type="SUPFAM" id="SSF102215">
    <property type="entry name" value="Creatininase"/>
    <property type="match status" value="1"/>
</dbReference>
<name>A0AAW7XUR9_9RHOB</name>
<comment type="caution">
    <text evidence="6">The sequence shown here is derived from an EMBL/GenBank/DDBJ whole genome shotgun (WGS) entry which is preliminary data.</text>
</comment>
<dbReference type="EMBL" id="JAUOPJ010000010">
    <property type="protein sequence ID" value="MDO6458016.1"/>
    <property type="molecule type" value="Genomic_DNA"/>
</dbReference>
<evidence type="ECO:0000256" key="2">
    <source>
        <dbReference type="ARBA" id="ARBA00022723"/>
    </source>
</evidence>
<dbReference type="GO" id="GO:0046872">
    <property type="term" value="F:metal ion binding"/>
    <property type="evidence" value="ECO:0007669"/>
    <property type="project" value="UniProtKB-KW"/>
</dbReference>
<dbReference type="GO" id="GO:0009231">
    <property type="term" value="P:riboflavin biosynthetic process"/>
    <property type="evidence" value="ECO:0007669"/>
    <property type="project" value="TreeGrafter"/>
</dbReference>
<evidence type="ECO:0000256" key="5">
    <source>
        <dbReference type="ARBA" id="ARBA00024029"/>
    </source>
</evidence>
<organism evidence="6 7">
    <name type="scientific">Celeribacter halophilus</name>
    <dbReference type="NCBI Taxonomy" id="576117"/>
    <lineage>
        <taxon>Bacteria</taxon>
        <taxon>Pseudomonadati</taxon>
        <taxon>Pseudomonadota</taxon>
        <taxon>Alphaproteobacteria</taxon>
        <taxon>Rhodobacterales</taxon>
        <taxon>Roseobacteraceae</taxon>
        <taxon>Celeribacter</taxon>
    </lineage>
</organism>
<dbReference type="Gene3D" id="3.40.50.10310">
    <property type="entry name" value="Creatininase"/>
    <property type="match status" value="1"/>
</dbReference>
<dbReference type="Proteomes" id="UP001169823">
    <property type="component" value="Unassembled WGS sequence"/>
</dbReference>
<reference evidence="6" key="1">
    <citation type="submission" date="2023-07" db="EMBL/GenBank/DDBJ databases">
        <title>Genome content predicts the carbon catabolic preferences of heterotrophic bacteria.</title>
        <authorList>
            <person name="Gralka M."/>
        </authorList>
    </citation>
    <scope>NUCLEOTIDE SEQUENCE</scope>
    <source>
        <strain evidence="6">I2M02</strain>
    </source>
</reference>
<comment type="similarity">
    <text evidence="5">Belongs to the creatininase superfamily.</text>
</comment>
<dbReference type="Pfam" id="PF02633">
    <property type="entry name" value="Creatininase"/>
    <property type="match status" value="1"/>
</dbReference>
<dbReference type="RefSeq" id="WP_303494808.1">
    <property type="nucleotide sequence ID" value="NZ_JAUOPJ010000010.1"/>
</dbReference>
<keyword evidence="4" id="KW-0862">Zinc</keyword>
<evidence type="ECO:0000313" key="7">
    <source>
        <dbReference type="Proteomes" id="UP001169823"/>
    </source>
</evidence>
<protein>
    <submittedName>
        <fullName evidence="6">Creatininase family protein</fullName>
    </submittedName>
</protein>
<keyword evidence="3" id="KW-0378">Hydrolase</keyword>
<dbReference type="GO" id="GO:0016811">
    <property type="term" value="F:hydrolase activity, acting on carbon-nitrogen (but not peptide) bonds, in linear amides"/>
    <property type="evidence" value="ECO:0007669"/>
    <property type="project" value="TreeGrafter"/>
</dbReference>